<feature type="compositionally biased region" description="Basic and acidic residues" evidence="1">
    <location>
        <begin position="218"/>
        <end position="231"/>
    </location>
</feature>
<keyword evidence="3" id="KW-1185">Reference proteome</keyword>
<protein>
    <recommendedName>
        <fullName evidence="4">ATP-grasp domain-containing protein</fullName>
    </recommendedName>
</protein>
<dbReference type="Proteomes" id="UP000320857">
    <property type="component" value="Unassembled WGS sequence"/>
</dbReference>
<dbReference type="OrthoDB" id="6964321at2"/>
<dbReference type="AlphaFoldDB" id="A0A5P0YZ48"/>
<proteinExistence type="predicted"/>
<comment type="caution">
    <text evidence="2">The sequence shown here is derived from an EMBL/GenBank/DDBJ whole genome shotgun (WGS) entry which is preliminary data.</text>
</comment>
<gene>
    <name evidence="2" type="ORF">FNX44_023770</name>
</gene>
<accession>A0A5P0YZ48</accession>
<dbReference type="EMBL" id="VJYK02000359">
    <property type="protein sequence ID" value="MQS04827.1"/>
    <property type="molecule type" value="Genomic_DNA"/>
</dbReference>
<evidence type="ECO:0000256" key="1">
    <source>
        <dbReference type="SAM" id="MobiDB-lite"/>
    </source>
</evidence>
<evidence type="ECO:0000313" key="3">
    <source>
        <dbReference type="Proteomes" id="UP000320857"/>
    </source>
</evidence>
<sequence>MNPPPTPLAVLLNPRVQTVRAAREVGARTLMVGPDLTAPGMSRVLAEADQVLEADWRSYRRLTAALSHLAGARQTAVFGFERATALAAARANFALRLPGSSPLSVAVLSDALALRERVNELTCASVRFEACERERLPKAACQVGFPCTVRPRGATADEAVLLRGVIDAEVVADRMPEGEVIVEEYLDGPRVLVEAHSHHGTHTVVATTPPLPTSGSGPRERVRGGGERRDGGCLGDLGDLGEDVAPAVHRLVADTLDAADYAFGPSLTTVALTAYGPRLVASGPCTVPDSTLPGVAVAALLELRTPAHRAQAS</sequence>
<organism evidence="2 3">
    <name type="scientific">Streptomyces alkaliterrae</name>
    <dbReference type="NCBI Taxonomy" id="2213162"/>
    <lineage>
        <taxon>Bacteria</taxon>
        <taxon>Bacillati</taxon>
        <taxon>Actinomycetota</taxon>
        <taxon>Actinomycetes</taxon>
        <taxon>Kitasatosporales</taxon>
        <taxon>Streptomycetaceae</taxon>
        <taxon>Streptomyces</taxon>
    </lineage>
</organism>
<dbReference type="Gene3D" id="3.30.470.20">
    <property type="entry name" value="ATP-grasp fold, B domain"/>
    <property type="match status" value="1"/>
</dbReference>
<evidence type="ECO:0000313" key="2">
    <source>
        <dbReference type="EMBL" id="MQS04827.1"/>
    </source>
</evidence>
<evidence type="ECO:0008006" key="4">
    <source>
        <dbReference type="Google" id="ProtNLM"/>
    </source>
</evidence>
<dbReference type="RefSeq" id="WP_143650899.1">
    <property type="nucleotide sequence ID" value="NZ_VJYK02000359.1"/>
</dbReference>
<dbReference type="SUPFAM" id="SSF56059">
    <property type="entry name" value="Glutathione synthetase ATP-binding domain-like"/>
    <property type="match status" value="1"/>
</dbReference>
<name>A0A5P0YZ48_9ACTN</name>
<feature type="region of interest" description="Disordered" evidence="1">
    <location>
        <begin position="199"/>
        <end position="231"/>
    </location>
</feature>
<reference evidence="2 3" key="1">
    <citation type="submission" date="2019-10" db="EMBL/GenBank/DDBJ databases">
        <title>Streptomyces sp. nov., a novel actinobacterium isolated from alkaline environment.</title>
        <authorList>
            <person name="Golinska P."/>
        </authorList>
    </citation>
    <scope>NUCLEOTIDE SEQUENCE [LARGE SCALE GENOMIC DNA]</scope>
    <source>
        <strain evidence="2 3">OF1</strain>
    </source>
</reference>